<reference evidence="3 4" key="1">
    <citation type="journal article" date="2018" name="Proc. R. Soc. B">
        <title>A non-coding region near Follistatin controls head colour polymorphism in the Gouldian finch.</title>
        <authorList>
            <person name="Toomey M.B."/>
            <person name="Marques C.I."/>
            <person name="Andrade P."/>
            <person name="Araujo P.M."/>
            <person name="Sabatino S."/>
            <person name="Gazda M.A."/>
            <person name="Afonso S."/>
            <person name="Lopes R.J."/>
            <person name="Corbo J.C."/>
            <person name="Carneiro M."/>
        </authorList>
    </citation>
    <scope>NUCLEOTIDE SEQUENCE [LARGE SCALE GENOMIC DNA]</scope>
    <source>
        <strain evidence="3">Red01</strain>
        <tissue evidence="3">Muscle</tissue>
    </source>
</reference>
<comment type="caution">
    <text evidence="3">The sequence shown here is derived from an EMBL/GenBank/DDBJ whole genome shotgun (WGS) entry which is preliminary data.</text>
</comment>
<evidence type="ECO:0000259" key="2">
    <source>
        <dbReference type="Pfam" id="PF15733"/>
    </source>
</evidence>
<dbReference type="PANTHER" id="PTHR36290:SF1">
    <property type="entry name" value="RIKEN CDNA D630039A03 GENE"/>
    <property type="match status" value="1"/>
</dbReference>
<evidence type="ECO:0000256" key="1">
    <source>
        <dbReference type="SAM" id="MobiDB-lite"/>
    </source>
</evidence>
<feature type="compositionally biased region" description="Basic and acidic residues" evidence="1">
    <location>
        <begin position="241"/>
        <end position="251"/>
    </location>
</feature>
<dbReference type="EMBL" id="QUSF01000003">
    <property type="protein sequence ID" value="RLW11620.1"/>
    <property type="molecule type" value="Genomic_DNA"/>
</dbReference>
<name>A0A3L8SZI4_CHLGU</name>
<dbReference type="Pfam" id="PF15733">
    <property type="entry name" value="DUF4682"/>
    <property type="match status" value="1"/>
</dbReference>
<feature type="region of interest" description="Disordered" evidence="1">
    <location>
        <begin position="213"/>
        <end position="251"/>
    </location>
</feature>
<dbReference type="PANTHER" id="PTHR36290">
    <property type="entry name" value="RIKEN CDNA D630039A03 GENE"/>
    <property type="match status" value="1"/>
</dbReference>
<evidence type="ECO:0000313" key="3">
    <source>
        <dbReference type="EMBL" id="RLW11620.1"/>
    </source>
</evidence>
<dbReference type="AlphaFoldDB" id="A0A3L8SZI4"/>
<accession>A0A3L8SZI4</accession>
<proteinExistence type="predicted"/>
<organism evidence="3 4">
    <name type="scientific">Chloebia gouldiae</name>
    <name type="common">Gouldian finch</name>
    <name type="synonym">Erythrura gouldiae</name>
    <dbReference type="NCBI Taxonomy" id="44316"/>
    <lineage>
        <taxon>Eukaryota</taxon>
        <taxon>Metazoa</taxon>
        <taxon>Chordata</taxon>
        <taxon>Craniata</taxon>
        <taxon>Vertebrata</taxon>
        <taxon>Euteleostomi</taxon>
        <taxon>Archelosauria</taxon>
        <taxon>Archosauria</taxon>
        <taxon>Dinosauria</taxon>
        <taxon>Saurischia</taxon>
        <taxon>Theropoda</taxon>
        <taxon>Coelurosauria</taxon>
        <taxon>Aves</taxon>
        <taxon>Neognathae</taxon>
        <taxon>Neoaves</taxon>
        <taxon>Telluraves</taxon>
        <taxon>Australaves</taxon>
        <taxon>Passeriformes</taxon>
        <taxon>Passeroidea</taxon>
        <taxon>Passeridae</taxon>
        <taxon>Chloebia</taxon>
    </lineage>
</organism>
<dbReference type="InterPro" id="IPR032738">
    <property type="entry name" value="Tbc1d30_C"/>
</dbReference>
<evidence type="ECO:0000313" key="4">
    <source>
        <dbReference type="Proteomes" id="UP000276834"/>
    </source>
</evidence>
<keyword evidence="4" id="KW-1185">Reference proteome</keyword>
<dbReference type="Proteomes" id="UP000276834">
    <property type="component" value="Unassembled WGS sequence"/>
</dbReference>
<feature type="domain" description="TBC1" evidence="2">
    <location>
        <begin position="59"/>
        <end position="159"/>
    </location>
</feature>
<protein>
    <recommendedName>
        <fullName evidence="2">TBC1 domain-containing protein</fullName>
    </recommendedName>
</protein>
<dbReference type="OrthoDB" id="9935880at2759"/>
<sequence>MCQSSAHTMKEMSCFCLTFSSLLEQMGKAYKYVTGIFSVTHSSEPQVSDGDKELTGMDVSILEEQYDHIKQKQKLQPHIIVYKTGGHESLLPESIINPVLINKNVKRSKSGGGDVPVRKATLVTMNAGDSEDNFLWRVHLGNHRLGQALGQGDSCHLSHCNSPPRSFDNQRLISMRNDTPQTKEPAGASELSELGQLGRAGVLNSLGKENDCNISSSCQKPPLKSPTAALHQKHSRNKPQPPDDLKYKTQY</sequence>
<gene>
    <name evidence="3" type="ORF">DV515_00001323</name>
</gene>